<evidence type="ECO:0000313" key="2">
    <source>
        <dbReference type="Proteomes" id="UP000001194"/>
    </source>
</evidence>
<accession>B0DVZ8</accession>
<keyword evidence="2" id="KW-1185">Reference proteome</keyword>
<dbReference type="InParanoid" id="B0DVZ8"/>
<dbReference type="HOGENOM" id="CLU_2171521_0_0_1"/>
<reference evidence="1 2" key="1">
    <citation type="journal article" date="2008" name="Nature">
        <title>The genome of Laccaria bicolor provides insights into mycorrhizal symbiosis.</title>
        <authorList>
            <person name="Martin F."/>
            <person name="Aerts A."/>
            <person name="Ahren D."/>
            <person name="Brun A."/>
            <person name="Danchin E.G.J."/>
            <person name="Duchaussoy F."/>
            <person name="Gibon J."/>
            <person name="Kohler A."/>
            <person name="Lindquist E."/>
            <person name="Pereda V."/>
            <person name="Salamov A."/>
            <person name="Shapiro H.J."/>
            <person name="Wuyts J."/>
            <person name="Blaudez D."/>
            <person name="Buee M."/>
            <person name="Brokstein P."/>
            <person name="Canbaeck B."/>
            <person name="Cohen D."/>
            <person name="Courty P.E."/>
            <person name="Coutinho P.M."/>
            <person name="Delaruelle C."/>
            <person name="Detter J.C."/>
            <person name="Deveau A."/>
            <person name="DiFazio S."/>
            <person name="Duplessis S."/>
            <person name="Fraissinet-Tachet L."/>
            <person name="Lucic E."/>
            <person name="Frey-Klett P."/>
            <person name="Fourrey C."/>
            <person name="Feussner I."/>
            <person name="Gay G."/>
            <person name="Grimwood J."/>
            <person name="Hoegger P.J."/>
            <person name="Jain P."/>
            <person name="Kilaru S."/>
            <person name="Labbe J."/>
            <person name="Lin Y.C."/>
            <person name="Legue V."/>
            <person name="Le Tacon F."/>
            <person name="Marmeisse R."/>
            <person name="Melayah D."/>
            <person name="Montanini B."/>
            <person name="Muratet M."/>
            <person name="Nehls U."/>
            <person name="Niculita-Hirzel H."/>
            <person name="Oudot-Le Secq M.P."/>
            <person name="Peter M."/>
            <person name="Quesneville H."/>
            <person name="Rajashekar B."/>
            <person name="Reich M."/>
            <person name="Rouhier N."/>
            <person name="Schmutz J."/>
            <person name="Yin T."/>
            <person name="Chalot M."/>
            <person name="Henrissat B."/>
            <person name="Kuees U."/>
            <person name="Lucas S."/>
            <person name="Van de Peer Y."/>
            <person name="Podila G.K."/>
            <person name="Polle A."/>
            <person name="Pukkila P.J."/>
            <person name="Richardson P.M."/>
            <person name="Rouze P."/>
            <person name="Sanders I.R."/>
            <person name="Stajich J.E."/>
            <person name="Tunlid A."/>
            <person name="Tuskan G."/>
            <person name="Grigoriev I.V."/>
        </authorList>
    </citation>
    <scope>NUCLEOTIDE SEQUENCE [LARGE SCALE GENOMIC DNA]</scope>
    <source>
        <strain evidence="2">S238N-H82 / ATCC MYA-4686</strain>
    </source>
</reference>
<dbReference type="Proteomes" id="UP000001194">
    <property type="component" value="Unassembled WGS sequence"/>
</dbReference>
<protein>
    <submittedName>
        <fullName evidence="1">Predicted protein</fullName>
    </submittedName>
</protein>
<dbReference type="RefSeq" id="XP_001888136.1">
    <property type="nucleotide sequence ID" value="XM_001888101.1"/>
</dbReference>
<sequence length="110" mass="12810">MANFRTTQKLDNFGTLRIGVLPRVVERYHESISCSWTCDVARPFISRITTPFTFTFRRFHFHNPFHFHFQALSLSNHFQLTFKAPFPALSGLSPFGPLSNLLINIFYRVA</sequence>
<organism evidence="2">
    <name type="scientific">Laccaria bicolor (strain S238N-H82 / ATCC MYA-4686)</name>
    <name type="common">Bicoloured deceiver</name>
    <name type="synonym">Laccaria laccata var. bicolor</name>
    <dbReference type="NCBI Taxonomy" id="486041"/>
    <lineage>
        <taxon>Eukaryota</taxon>
        <taxon>Fungi</taxon>
        <taxon>Dikarya</taxon>
        <taxon>Basidiomycota</taxon>
        <taxon>Agaricomycotina</taxon>
        <taxon>Agaricomycetes</taxon>
        <taxon>Agaricomycetidae</taxon>
        <taxon>Agaricales</taxon>
        <taxon>Agaricineae</taxon>
        <taxon>Hydnangiaceae</taxon>
        <taxon>Laccaria</taxon>
    </lineage>
</organism>
<dbReference type="AlphaFoldDB" id="B0DVZ8"/>
<dbReference type="GeneID" id="6083771"/>
<proteinExistence type="predicted"/>
<gene>
    <name evidence="1" type="ORF">LACBIDRAFT_312342</name>
</gene>
<dbReference type="EMBL" id="DS547141">
    <property type="protein sequence ID" value="EDR01260.1"/>
    <property type="molecule type" value="Genomic_DNA"/>
</dbReference>
<evidence type="ECO:0000313" key="1">
    <source>
        <dbReference type="EMBL" id="EDR01260.1"/>
    </source>
</evidence>
<dbReference type="KEGG" id="lbc:LACBIDRAFT_312342"/>
<name>B0DVZ8_LACBS</name>